<keyword evidence="2" id="KW-0472">Membrane</keyword>
<feature type="region of interest" description="Disordered" evidence="1">
    <location>
        <begin position="46"/>
        <end position="78"/>
    </location>
</feature>
<reference evidence="3 4" key="1">
    <citation type="submission" date="2020-08" db="EMBL/GenBank/DDBJ databases">
        <title>Genome sequence of Nocardioides mesophilus KACC 16243T.</title>
        <authorList>
            <person name="Hyun D.-W."/>
            <person name="Bae J.-W."/>
        </authorList>
    </citation>
    <scope>NUCLEOTIDE SEQUENCE [LARGE SCALE GENOMIC DNA]</scope>
    <source>
        <strain evidence="3 4">KACC 16243</strain>
    </source>
</reference>
<sequence length="78" mass="7926">MSGHRGGAAAGVPQEARGRARQPWRRLLVRAVCVALLCGSAGCGLSAQPGPEPLPRDRLPSPFDGVPAGDSAEPSDAP</sequence>
<gene>
    <name evidence="3" type="ORF">H9L09_05385</name>
</gene>
<protein>
    <submittedName>
        <fullName evidence="3">Uncharacterized protein</fullName>
    </submittedName>
</protein>
<proteinExistence type="predicted"/>
<organism evidence="3 4">
    <name type="scientific">Nocardioides mesophilus</name>
    <dbReference type="NCBI Taxonomy" id="433659"/>
    <lineage>
        <taxon>Bacteria</taxon>
        <taxon>Bacillati</taxon>
        <taxon>Actinomycetota</taxon>
        <taxon>Actinomycetes</taxon>
        <taxon>Propionibacteriales</taxon>
        <taxon>Nocardioidaceae</taxon>
        <taxon>Nocardioides</taxon>
    </lineage>
</organism>
<dbReference type="AlphaFoldDB" id="A0A7G9RE09"/>
<name>A0A7G9RE09_9ACTN</name>
<accession>A0A7G9RE09</accession>
<feature type="transmembrane region" description="Helical" evidence="2">
    <location>
        <begin position="27"/>
        <end position="47"/>
    </location>
</feature>
<evidence type="ECO:0000256" key="1">
    <source>
        <dbReference type="SAM" id="MobiDB-lite"/>
    </source>
</evidence>
<keyword evidence="4" id="KW-1185">Reference proteome</keyword>
<keyword evidence="2" id="KW-0812">Transmembrane</keyword>
<keyword evidence="2" id="KW-1133">Transmembrane helix</keyword>
<evidence type="ECO:0000313" key="4">
    <source>
        <dbReference type="Proteomes" id="UP000515947"/>
    </source>
</evidence>
<evidence type="ECO:0000313" key="3">
    <source>
        <dbReference type="EMBL" id="QNN53834.1"/>
    </source>
</evidence>
<dbReference type="Proteomes" id="UP000515947">
    <property type="component" value="Chromosome"/>
</dbReference>
<evidence type="ECO:0000256" key="2">
    <source>
        <dbReference type="SAM" id="Phobius"/>
    </source>
</evidence>
<dbReference type="RefSeq" id="WP_187579678.1">
    <property type="nucleotide sequence ID" value="NZ_CP060713.1"/>
</dbReference>
<dbReference type="EMBL" id="CP060713">
    <property type="protein sequence ID" value="QNN53834.1"/>
    <property type="molecule type" value="Genomic_DNA"/>
</dbReference>
<feature type="region of interest" description="Disordered" evidence="1">
    <location>
        <begin position="1"/>
        <end position="21"/>
    </location>
</feature>
<dbReference type="KEGG" id="nmes:H9L09_05385"/>